<comment type="caution">
    <text evidence="2">The sequence shown here is derived from an EMBL/GenBank/DDBJ whole genome shotgun (WGS) entry which is preliminary data.</text>
</comment>
<dbReference type="PANTHER" id="PTHR43646">
    <property type="entry name" value="GLYCOSYLTRANSFERASE"/>
    <property type="match status" value="1"/>
</dbReference>
<evidence type="ECO:0000313" key="3">
    <source>
        <dbReference type="Proteomes" id="UP000742460"/>
    </source>
</evidence>
<evidence type="ECO:0000256" key="1">
    <source>
        <dbReference type="SAM" id="MobiDB-lite"/>
    </source>
</evidence>
<dbReference type="InterPro" id="IPR029044">
    <property type="entry name" value="Nucleotide-diphossugar_trans"/>
</dbReference>
<feature type="region of interest" description="Disordered" evidence="1">
    <location>
        <begin position="361"/>
        <end position="381"/>
    </location>
</feature>
<dbReference type="AlphaFoldDB" id="A0A921MX96"/>
<evidence type="ECO:0000313" key="2">
    <source>
        <dbReference type="EMBL" id="HJG91984.1"/>
    </source>
</evidence>
<dbReference type="Proteomes" id="UP000742460">
    <property type="component" value="Unassembled WGS sequence"/>
</dbReference>
<organism evidence="2 3">
    <name type="scientific">Brachybacterium massiliense</name>
    <dbReference type="NCBI Taxonomy" id="1755098"/>
    <lineage>
        <taxon>Bacteria</taxon>
        <taxon>Bacillati</taxon>
        <taxon>Actinomycetota</taxon>
        <taxon>Actinomycetes</taxon>
        <taxon>Micrococcales</taxon>
        <taxon>Dermabacteraceae</taxon>
        <taxon>Brachybacterium</taxon>
    </lineage>
</organism>
<gene>
    <name evidence="2" type="ORF">K8V81_09710</name>
</gene>
<proteinExistence type="predicted"/>
<sequence>MVSLRRALLAGVTAVYLARAATLALNLAVMPRLRPADPRPQAPTVSLLVPARDEEANLPGLLRALAAQGADEILVFDDGLNGRGLDQAEEHGVRVLSSTRPEGWVGRNWPLWELARAAHGQVLVITDADTAWEEGTLDAVLAAKRRLRADLLSVLPSMRGLTVGTRLLSPLTENIVLTLAPWPLLAWDRLGAGATSGALIAIDRSAYLATGGHHALAGVIQDDMALGRAVQRLRRDGRPGRTRLVLGGRLFGVRNYDSYRDSVQGFGKSAVALHGGSRLATIATVTGYGLSHTLVWCLRPTPWVRVLRFASIADRAVVAAATGRRGPKDLAEGLLGPVTPLLALPALAVALRRTVRWKSREHAVRPARGAPGERPGDPPGV</sequence>
<accession>A0A921MX96</accession>
<dbReference type="SUPFAM" id="SSF53448">
    <property type="entry name" value="Nucleotide-diphospho-sugar transferases"/>
    <property type="match status" value="1"/>
</dbReference>
<dbReference type="Pfam" id="PF13641">
    <property type="entry name" value="Glyco_tranf_2_3"/>
    <property type="match status" value="1"/>
</dbReference>
<dbReference type="Gene3D" id="3.90.550.10">
    <property type="entry name" value="Spore Coat Polysaccharide Biosynthesis Protein SpsA, Chain A"/>
    <property type="match status" value="1"/>
</dbReference>
<reference evidence="2" key="1">
    <citation type="journal article" date="2021" name="PeerJ">
        <title>Extensive microbial diversity within the chicken gut microbiome revealed by metagenomics and culture.</title>
        <authorList>
            <person name="Gilroy R."/>
            <person name="Ravi A."/>
            <person name="Getino M."/>
            <person name="Pursley I."/>
            <person name="Horton D.L."/>
            <person name="Alikhan N.F."/>
            <person name="Baker D."/>
            <person name="Gharbi K."/>
            <person name="Hall N."/>
            <person name="Watson M."/>
            <person name="Adriaenssens E.M."/>
            <person name="Foster-Nyarko E."/>
            <person name="Jarju S."/>
            <person name="Secka A."/>
            <person name="Antonio M."/>
            <person name="Oren A."/>
            <person name="Chaudhuri R.R."/>
            <person name="La Ragione R."/>
            <person name="Hildebrand F."/>
            <person name="Pallen M.J."/>
        </authorList>
    </citation>
    <scope>NUCLEOTIDE SEQUENCE</scope>
    <source>
        <strain evidence="2">ChiGjej5B5-22894</strain>
    </source>
</reference>
<dbReference type="PANTHER" id="PTHR43646:SF3">
    <property type="entry name" value="SLR1566 PROTEIN"/>
    <property type="match status" value="1"/>
</dbReference>
<reference evidence="2" key="2">
    <citation type="submission" date="2021-09" db="EMBL/GenBank/DDBJ databases">
        <authorList>
            <person name="Gilroy R."/>
        </authorList>
    </citation>
    <scope>NUCLEOTIDE SEQUENCE</scope>
    <source>
        <strain evidence="2">ChiGjej5B5-22894</strain>
    </source>
</reference>
<protein>
    <submittedName>
        <fullName evidence="2">Glycosyltransferase family 2 protein</fullName>
    </submittedName>
</protein>
<name>A0A921MX96_9MICO</name>
<dbReference type="EMBL" id="DYUE01000224">
    <property type="protein sequence ID" value="HJG91984.1"/>
    <property type="molecule type" value="Genomic_DNA"/>
</dbReference>